<dbReference type="InterPro" id="IPR024775">
    <property type="entry name" value="DinB-like"/>
</dbReference>
<dbReference type="SUPFAM" id="SSF109854">
    <property type="entry name" value="DinB/YfiT-like putative metalloenzymes"/>
    <property type="match status" value="1"/>
</dbReference>
<dbReference type="Gene3D" id="1.20.120.450">
    <property type="entry name" value="dinb family like domain"/>
    <property type="match status" value="1"/>
</dbReference>
<accession>A0A644YEL0</accession>
<dbReference type="InterPro" id="IPR035069">
    <property type="entry name" value="TTHA1013/TTHA0281-like"/>
</dbReference>
<dbReference type="AlphaFoldDB" id="A0A644YEL0"/>
<comment type="caution">
    <text evidence="2">The sequence shown here is derived from an EMBL/GenBank/DDBJ whole genome shotgun (WGS) entry which is preliminary data.</text>
</comment>
<protein>
    <recommendedName>
        <fullName evidence="1">DinB-like domain-containing protein</fullName>
    </recommendedName>
</protein>
<evidence type="ECO:0000313" key="2">
    <source>
        <dbReference type="EMBL" id="MPM27005.1"/>
    </source>
</evidence>
<reference evidence="2" key="1">
    <citation type="submission" date="2019-08" db="EMBL/GenBank/DDBJ databases">
        <authorList>
            <person name="Kucharzyk K."/>
            <person name="Murdoch R.W."/>
            <person name="Higgins S."/>
            <person name="Loffler F."/>
        </authorList>
    </citation>
    <scope>NUCLEOTIDE SEQUENCE</scope>
</reference>
<evidence type="ECO:0000259" key="1">
    <source>
        <dbReference type="Pfam" id="PF12867"/>
    </source>
</evidence>
<sequence length="238" mass="27138">MPDYALYLESGPQHKKTMVHVLSLLGCVIRGTTTEEALARTPTGIQTYLHFLQANGEPFDAAAPFTTHIETHIIGTSWIGEGNPACGFAPDFEPLSRQDLNASIDRLEALHERLFKLIQPLSLSQLHDSPTNGHRSIFHILEHSADSEYAYLRQQIGPDKSIQKAFKEINSTNPLLPAALLDYWQLLSDRLRAFSDTELNAQITHGQTLWTAYRTLRRLLEHNWEHCEEIRERLFIEK</sequence>
<dbReference type="EMBL" id="VSSQ01004883">
    <property type="protein sequence ID" value="MPM27005.1"/>
    <property type="molecule type" value="Genomic_DNA"/>
</dbReference>
<dbReference type="Pfam" id="PF12867">
    <property type="entry name" value="DinB_2"/>
    <property type="match status" value="1"/>
</dbReference>
<organism evidence="2">
    <name type="scientific">bioreactor metagenome</name>
    <dbReference type="NCBI Taxonomy" id="1076179"/>
    <lineage>
        <taxon>unclassified sequences</taxon>
        <taxon>metagenomes</taxon>
        <taxon>ecological metagenomes</taxon>
    </lineage>
</organism>
<feature type="domain" description="DinB-like" evidence="1">
    <location>
        <begin position="107"/>
        <end position="230"/>
    </location>
</feature>
<proteinExistence type="predicted"/>
<name>A0A644YEL0_9ZZZZ</name>
<gene>
    <name evidence="2" type="ORF">SDC9_73510</name>
</gene>
<dbReference type="InterPro" id="IPR034660">
    <property type="entry name" value="DinB/YfiT-like"/>
</dbReference>
<dbReference type="SUPFAM" id="SSF143100">
    <property type="entry name" value="TTHA1013/TTHA0281-like"/>
    <property type="match status" value="1"/>
</dbReference>